<dbReference type="SUPFAM" id="SSF52058">
    <property type="entry name" value="L domain-like"/>
    <property type="match status" value="1"/>
</dbReference>
<dbReference type="Gene3D" id="3.80.10.10">
    <property type="entry name" value="Ribonuclease Inhibitor"/>
    <property type="match status" value="1"/>
</dbReference>
<protein>
    <recommendedName>
        <fullName evidence="10">Leucine-rich repeat-containing N-terminal plant-type domain-containing protein</fullName>
    </recommendedName>
</protein>
<accession>A0A0A0K6G5</accession>
<dbReference type="Proteomes" id="UP000029981">
    <property type="component" value="Chromosome 7"/>
</dbReference>
<proteinExistence type="predicted"/>
<dbReference type="PANTHER" id="PTHR48061:SF12">
    <property type="entry name" value="DISEASE RESISTANCE LIKE PROTEIN"/>
    <property type="match status" value="1"/>
</dbReference>
<keyword evidence="2" id="KW-0812">Transmembrane</keyword>
<dbReference type="Pfam" id="PF00560">
    <property type="entry name" value="LRR_1"/>
    <property type="match status" value="3"/>
</dbReference>
<dbReference type="Gramene" id="KGN43416">
    <property type="protein sequence ID" value="KGN43416"/>
    <property type="gene ID" value="Csa_7G032260"/>
</dbReference>
<dbReference type="InterPro" id="IPR032675">
    <property type="entry name" value="LRR_dom_sf"/>
</dbReference>
<sequence length="307" mass="35076">MFLKLGNLTELHLTANELTVLDDRVDNQNVTLPKFNLQGLRSCSLIQIPTFLENQNELVVLELGQNNIQSQMPKWMWSMSRESLKVLNLSQNELTGVEEPRDALPWVNLYVLDLSDNRLRESVPILPAICKLSSLVALQLLSNQMSGVLPQCIGNLSYLDIMNFRQNLLHGTVPDSFRNGSKLRFLDFSQNQLDGRVPWPIERFWRFIDLSDNQFTDGFPSWIGTLPLLRLLILRSNHFHGKWKSLKPILSSQLYELSISPTITFQVFPSINLSNNRFEGKKPNLDGNLKGLNLSTFPTTRLAPSHH</sequence>
<gene>
    <name evidence="8" type="ORF">Csa_7G032260</name>
</gene>
<reference evidence="8 9" key="2">
    <citation type="journal article" date="2009" name="PLoS ONE">
        <title>An integrated genetic and cytogenetic map of the cucumber genome.</title>
        <authorList>
            <person name="Ren Y."/>
            <person name="Zhang Z."/>
            <person name="Liu J."/>
            <person name="Staub J.E."/>
            <person name="Han Y."/>
            <person name="Cheng Z."/>
            <person name="Li X."/>
            <person name="Lu J."/>
            <person name="Miao H."/>
            <person name="Kang H."/>
            <person name="Xie B."/>
            <person name="Gu X."/>
            <person name="Wang X."/>
            <person name="Du Y."/>
            <person name="Jin W."/>
            <person name="Huang S."/>
        </authorList>
    </citation>
    <scope>NUCLEOTIDE SEQUENCE [LARGE SCALE GENOMIC DNA]</scope>
    <source>
        <strain evidence="9">cv. 9930</strain>
    </source>
</reference>
<dbReference type="GO" id="GO:0016020">
    <property type="term" value="C:membrane"/>
    <property type="evidence" value="ECO:0007669"/>
    <property type="project" value="UniProtKB-SubCell"/>
</dbReference>
<evidence type="ECO:0000256" key="2">
    <source>
        <dbReference type="ARBA" id="ARBA00022692"/>
    </source>
</evidence>
<reference evidence="8 9" key="4">
    <citation type="journal article" date="2011" name="BMC Genomics">
        <title>RNA-Seq improves annotation of protein-coding genes in the cucumber genome.</title>
        <authorList>
            <person name="Li Z."/>
            <person name="Zhang Z."/>
            <person name="Yan P."/>
            <person name="Huang S."/>
            <person name="Fei Z."/>
            <person name="Lin K."/>
        </authorList>
    </citation>
    <scope>NUCLEOTIDE SEQUENCE [LARGE SCALE GENOMIC DNA]</scope>
    <source>
        <strain evidence="9">cv. 9930</strain>
    </source>
</reference>
<dbReference type="InterPro" id="IPR046956">
    <property type="entry name" value="RLP23-like"/>
</dbReference>
<name>A0A0A0K6G5_CUCSA</name>
<evidence type="ECO:0000256" key="1">
    <source>
        <dbReference type="ARBA" id="ARBA00004479"/>
    </source>
</evidence>
<keyword evidence="7" id="KW-0325">Glycoprotein</keyword>
<dbReference type="STRING" id="3659.A0A0A0K6G5"/>
<evidence type="ECO:0008006" key="10">
    <source>
        <dbReference type="Google" id="ProtNLM"/>
    </source>
</evidence>
<keyword evidence="3" id="KW-0732">Signal</keyword>
<evidence type="ECO:0000256" key="7">
    <source>
        <dbReference type="ARBA" id="ARBA00023180"/>
    </source>
</evidence>
<dbReference type="PANTHER" id="PTHR48061">
    <property type="entry name" value="LEUCINE-RICH REPEAT RECEPTOR PROTEIN KINASE EMS1-LIKE-RELATED"/>
    <property type="match status" value="1"/>
</dbReference>
<keyword evidence="9" id="KW-1185">Reference proteome</keyword>
<evidence type="ECO:0000256" key="6">
    <source>
        <dbReference type="ARBA" id="ARBA00023170"/>
    </source>
</evidence>
<evidence type="ECO:0000313" key="8">
    <source>
        <dbReference type="EMBL" id="KGN43416.1"/>
    </source>
</evidence>
<comment type="subcellular location">
    <subcellularLocation>
        <location evidence="1">Membrane</location>
        <topology evidence="1">Single-pass type I membrane protein</topology>
    </subcellularLocation>
</comment>
<keyword evidence="4" id="KW-1133">Transmembrane helix</keyword>
<reference evidence="8 9" key="3">
    <citation type="journal article" date="2010" name="BMC Genomics">
        <title>Transcriptome sequencing and comparative analysis of cucumber flowers with different sex types.</title>
        <authorList>
            <person name="Guo S."/>
            <person name="Zheng Y."/>
            <person name="Joung J.G."/>
            <person name="Liu S."/>
            <person name="Zhang Z."/>
            <person name="Crasta O.R."/>
            <person name="Sobral B.W."/>
            <person name="Xu Y."/>
            <person name="Huang S."/>
            <person name="Fei Z."/>
        </authorList>
    </citation>
    <scope>NUCLEOTIDE SEQUENCE [LARGE SCALE GENOMIC DNA]</scope>
    <source>
        <strain evidence="9">cv. 9930</strain>
    </source>
</reference>
<evidence type="ECO:0000256" key="3">
    <source>
        <dbReference type="ARBA" id="ARBA00022729"/>
    </source>
</evidence>
<evidence type="ECO:0000256" key="4">
    <source>
        <dbReference type="ARBA" id="ARBA00022989"/>
    </source>
</evidence>
<organism evidence="8 9">
    <name type="scientific">Cucumis sativus</name>
    <name type="common">Cucumber</name>
    <dbReference type="NCBI Taxonomy" id="3659"/>
    <lineage>
        <taxon>Eukaryota</taxon>
        <taxon>Viridiplantae</taxon>
        <taxon>Streptophyta</taxon>
        <taxon>Embryophyta</taxon>
        <taxon>Tracheophyta</taxon>
        <taxon>Spermatophyta</taxon>
        <taxon>Magnoliopsida</taxon>
        <taxon>eudicotyledons</taxon>
        <taxon>Gunneridae</taxon>
        <taxon>Pentapetalae</taxon>
        <taxon>rosids</taxon>
        <taxon>fabids</taxon>
        <taxon>Cucurbitales</taxon>
        <taxon>Cucurbitaceae</taxon>
        <taxon>Benincaseae</taxon>
        <taxon>Cucumis</taxon>
    </lineage>
</organism>
<dbReference type="OMA" id="YILITEY"/>
<reference evidence="8 9" key="1">
    <citation type="journal article" date="2009" name="Nat. Genet.">
        <title>The genome of the cucumber, Cucumis sativus L.</title>
        <authorList>
            <person name="Huang S."/>
            <person name="Li R."/>
            <person name="Zhang Z."/>
            <person name="Li L."/>
            <person name="Gu X."/>
            <person name="Fan W."/>
            <person name="Lucas W.J."/>
            <person name="Wang X."/>
            <person name="Xie B."/>
            <person name="Ni P."/>
            <person name="Ren Y."/>
            <person name="Zhu H."/>
            <person name="Li J."/>
            <person name="Lin K."/>
            <person name="Jin W."/>
            <person name="Fei Z."/>
            <person name="Li G."/>
            <person name="Staub J."/>
            <person name="Kilian A."/>
            <person name="van der Vossen E.A."/>
            <person name="Wu Y."/>
            <person name="Guo J."/>
            <person name="He J."/>
            <person name="Jia Z."/>
            <person name="Ren Y."/>
            <person name="Tian G."/>
            <person name="Lu Y."/>
            <person name="Ruan J."/>
            <person name="Qian W."/>
            <person name="Wang M."/>
            <person name="Huang Q."/>
            <person name="Li B."/>
            <person name="Xuan Z."/>
            <person name="Cao J."/>
            <person name="Asan"/>
            <person name="Wu Z."/>
            <person name="Zhang J."/>
            <person name="Cai Q."/>
            <person name="Bai Y."/>
            <person name="Zhao B."/>
            <person name="Han Y."/>
            <person name="Li Y."/>
            <person name="Li X."/>
            <person name="Wang S."/>
            <person name="Shi Q."/>
            <person name="Liu S."/>
            <person name="Cho W.K."/>
            <person name="Kim J.Y."/>
            <person name="Xu Y."/>
            <person name="Heller-Uszynska K."/>
            <person name="Miao H."/>
            <person name="Cheng Z."/>
            <person name="Zhang S."/>
            <person name="Wu J."/>
            <person name="Yang Y."/>
            <person name="Kang H."/>
            <person name="Li M."/>
            <person name="Liang H."/>
            <person name="Ren X."/>
            <person name="Shi Z."/>
            <person name="Wen M."/>
            <person name="Jian M."/>
            <person name="Yang H."/>
            <person name="Zhang G."/>
            <person name="Yang Z."/>
            <person name="Chen R."/>
            <person name="Liu S."/>
            <person name="Li J."/>
            <person name="Ma L."/>
            <person name="Liu H."/>
            <person name="Zhou Y."/>
            <person name="Zhao J."/>
            <person name="Fang X."/>
            <person name="Li G."/>
            <person name="Fang L."/>
            <person name="Li Y."/>
            <person name="Liu D."/>
            <person name="Zheng H."/>
            <person name="Zhang Y."/>
            <person name="Qin N."/>
            <person name="Li Z."/>
            <person name="Yang G."/>
            <person name="Yang S."/>
            <person name="Bolund L."/>
            <person name="Kristiansen K."/>
            <person name="Zheng H."/>
            <person name="Li S."/>
            <person name="Zhang X."/>
            <person name="Yang H."/>
            <person name="Wang J."/>
            <person name="Sun R."/>
            <person name="Zhang B."/>
            <person name="Jiang S."/>
            <person name="Wang J."/>
            <person name="Du Y."/>
            <person name="Li S."/>
        </authorList>
    </citation>
    <scope>NUCLEOTIDE SEQUENCE [LARGE SCALE GENOMIC DNA]</scope>
    <source>
        <strain evidence="9">cv. 9930</strain>
    </source>
</reference>
<keyword evidence="5" id="KW-0472">Membrane</keyword>
<evidence type="ECO:0000256" key="5">
    <source>
        <dbReference type="ARBA" id="ARBA00023136"/>
    </source>
</evidence>
<dbReference type="InterPro" id="IPR001611">
    <property type="entry name" value="Leu-rich_rpt"/>
</dbReference>
<keyword evidence="6" id="KW-0675">Receptor</keyword>
<dbReference type="EMBL" id="CM002928">
    <property type="protein sequence ID" value="KGN43416.1"/>
    <property type="molecule type" value="Genomic_DNA"/>
</dbReference>
<evidence type="ECO:0000313" key="9">
    <source>
        <dbReference type="Proteomes" id="UP000029981"/>
    </source>
</evidence>
<dbReference type="AlphaFoldDB" id="A0A0A0K6G5"/>